<dbReference type="SMART" id="SM00429">
    <property type="entry name" value="IPT"/>
    <property type="match status" value="3"/>
</dbReference>
<evidence type="ECO:0000313" key="4">
    <source>
        <dbReference type="Proteomes" id="UP001501447"/>
    </source>
</evidence>
<comment type="caution">
    <text evidence="3">The sequence shown here is derived from an EMBL/GenBank/DDBJ whole genome shotgun (WGS) entry which is preliminary data.</text>
</comment>
<sequence length="265" mass="25748">MAPVINTISPTSGKAGDSLTISGSGLGSLSTTKVNLGSKTVTPNLASNTSVTVTVPSGCSGQANLSVTVSGVNSNTKPFFFLGAPTVTALTPSAGPATGNPAIDVFGSGFATATLVSFGAVGSVAPASIVSDTHLTAVPPNHATPIAGCVDSVNVLVTSPGGQSVATGAPGQFEYYDAPSINTLTPNTGPAGTTGVIVDGDCFVGVTSVTLDDGVNPPTSADNIQPIDVNTVVFAVPPALATGAYSVVVTTPGGPSNAVTFTVTP</sequence>
<dbReference type="SUPFAM" id="SSF81296">
    <property type="entry name" value="E set domains"/>
    <property type="match status" value="3"/>
</dbReference>
<organism evidence="3 4">
    <name type="scientific">Streptomyces axinellae</name>
    <dbReference type="NCBI Taxonomy" id="552788"/>
    <lineage>
        <taxon>Bacteria</taxon>
        <taxon>Bacillati</taxon>
        <taxon>Actinomycetota</taxon>
        <taxon>Actinomycetes</taxon>
        <taxon>Kitasatosporales</taxon>
        <taxon>Streptomycetaceae</taxon>
        <taxon>Streptomyces</taxon>
    </lineage>
</organism>
<dbReference type="PANTHER" id="PTHR46769:SF2">
    <property type="entry name" value="FIBROCYSTIN-L ISOFORM 2 PRECURSOR-RELATED"/>
    <property type="match status" value="1"/>
</dbReference>
<dbReference type="Proteomes" id="UP001501447">
    <property type="component" value="Unassembled WGS sequence"/>
</dbReference>
<evidence type="ECO:0000256" key="1">
    <source>
        <dbReference type="ARBA" id="ARBA00022729"/>
    </source>
</evidence>
<dbReference type="PANTHER" id="PTHR46769">
    <property type="entry name" value="POLYCYSTIC KIDNEY AND HEPATIC DISEASE 1 (AUTOSOMAL RECESSIVE)-LIKE 1"/>
    <property type="match status" value="1"/>
</dbReference>
<evidence type="ECO:0000313" key="3">
    <source>
        <dbReference type="EMBL" id="GAA2638421.1"/>
    </source>
</evidence>
<dbReference type="EMBL" id="BAAARJ010000032">
    <property type="protein sequence ID" value="GAA2638421.1"/>
    <property type="molecule type" value="Genomic_DNA"/>
</dbReference>
<keyword evidence="1" id="KW-0732">Signal</keyword>
<dbReference type="RefSeq" id="WP_344570576.1">
    <property type="nucleotide sequence ID" value="NZ_BAAARJ010000032.1"/>
</dbReference>
<accession>A0ABP6D8Q8</accession>
<feature type="domain" description="IPT/TIG" evidence="2">
    <location>
        <begin position="2"/>
        <end position="82"/>
    </location>
</feature>
<dbReference type="Gene3D" id="2.60.40.10">
    <property type="entry name" value="Immunoglobulins"/>
    <property type="match status" value="3"/>
</dbReference>
<reference evidence="4" key="1">
    <citation type="journal article" date="2019" name="Int. J. Syst. Evol. Microbiol.">
        <title>The Global Catalogue of Microorganisms (GCM) 10K type strain sequencing project: providing services to taxonomists for standard genome sequencing and annotation.</title>
        <authorList>
            <consortium name="The Broad Institute Genomics Platform"/>
            <consortium name="The Broad Institute Genome Sequencing Center for Infectious Disease"/>
            <person name="Wu L."/>
            <person name="Ma J."/>
        </authorList>
    </citation>
    <scope>NUCLEOTIDE SEQUENCE [LARGE SCALE GENOMIC DNA]</scope>
    <source>
        <strain evidence="4">JCM 16373</strain>
    </source>
</reference>
<name>A0ABP6D8Q8_9ACTN</name>
<dbReference type="InterPro" id="IPR014756">
    <property type="entry name" value="Ig_E-set"/>
</dbReference>
<keyword evidence="4" id="KW-1185">Reference proteome</keyword>
<feature type="domain" description="IPT/TIG" evidence="2">
    <location>
        <begin position="84"/>
        <end position="176"/>
    </location>
</feature>
<feature type="domain" description="IPT/TIG" evidence="2">
    <location>
        <begin position="178"/>
        <end position="264"/>
    </location>
</feature>
<dbReference type="InterPro" id="IPR052387">
    <property type="entry name" value="Fibrocystin"/>
</dbReference>
<dbReference type="InterPro" id="IPR013783">
    <property type="entry name" value="Ig-like_fold"/>
</dbReference>
<gene>
    <name evidence="3" type="ORF">GCM10009863_64080</name>
</gene>
<evidence type="ECO:0000259" key="2">
    <source>
        <dbReference type="SMART" id="SM00429"/>
    </source>
</evidence>
<protein>
    <recommendedName>
        <fullName evidence="2">IPT/TIG domain-containing protein</fullName>
    </recommendedName>
</protein>
<dbReference type="InterPro" id="IPR002909">
    <property type="entry name" value="IPT_dom"/>
</dbReference>
<dbReference type="Pfam" id="PF01833">
    <property type="entry name" value="TIG"/>
    <property type="match status" value="3"/>
</dbReference>
<proteinExistence type="predicted"/>